<dbReference type="InterPro" id="IPR001610">
    <property type="entry name" value="PAC"/>
</dbReference>
<evidence type="ECO:0000259" key="8">
    <source>
        <dbReference type="PROSITE" id="PS50112"/>
    </source>
</evidence>
<dbReference type="SMART" id="SM00388">
    <property type="entry name" value="HisKA"/>
    <property type="match status" value="1"/>
</dbReference>
<dbReference type="InterPro" id="IPR005467">
    <property type="entry name" value="His_kinase_dom"/>
</dbReference>
<dbReference type="SUPFAM" id="SSF55874">
    <property type="entry name" value="ATPase domain of HSP90 chaperone/DNA topoisomerase II/histidine kinase"/>
    <property type="match status" value="1"/>
</dbReference>
<evidence type="ECO:0000256" key="5">
    <source>
        <dbReference type="ARBA" id="ARBA00022777"/>
    </source>
</evidence>
<dbReference type="Gene3D" id="3.30.450.20">
    <property type="entry name" value="PAS domain"/>
    <property type="match status" value="3"/>
</dbReference>
<dbReference type="RefSeq" id="WP_072994063.1">
    <property type="nucleotide sequence ID" value="NZ_FQYU01000004.1"/>
</dbReference>
<dbReference type="PANTHER" id="PTHR43711:SF26">
    <property type="entry name" value="SENSOR HISTIDINE KINASE RCSC"/>
    <property type="match status" value="1"/>
</dbReference>
<dbReference type="PROSITE" id="PS50112">
    <property type="entry name" value="PAS"/>
    <property type="match status" value="2"/>
</dbReference>
<feature type="domain" description="PAS" evidence="8">
    <location>
        <begin position="140"/>
        <end position="207"/>
    </location>
</feature>
<evidence type="ECO:0000259" key="9">
    <source>
        <dbReference type="PROSITE" id="PS50113"/>
    </source>
</evidence>
<evidence type="ECO:0000256" key="3">
    <source>
        <dbReference type="ARBA" id="ARBA00022553"/>
    </source>
</evidence>
<feature type="domain" description="Histidine kinase" evidence="7">
    <location>
        <begin position="449"/>
        <end position="665"/>
    </location>
</feature>
<dbReference type="NCBIfam" id="TIGR00229">
    <property type="entry name" value="sensory_box"/>
    <property type="match status" value="2"/>
</dbReference>
<dbReference type="InterPro" id="IPR003594">
    <property type="entry name" value="HATPase_dom"/>
</dbReference>
<keyword evidence="3" id="KW-0597">Phosphoprotein</keyword>
<evidence type="ECO:0000313" key="11">
    <source>
        <dbReference type="Proteomes" id="UP000184543"/>
    </source>
</evidence>
<name>A0A1M6IKL3_9FLAO</name>
<dbReference type="InterPro" id="IPR000700">
    <property type="entry name" value="PAS-assoc_C"/>
</dbReference>
<dbReference type="InterPro" id="IPR036097">
    <property type="entry name" value="HisK_dim/P_sf"/>
</dbReference>
<dbReference type="EMBL" id="FQYU01000004">
    <property type="protein sequence ID" value="SHJ34917.1"/>
    <property type="molecule type" value="Genomic_DNA"/>
</dbReference>
<evidence type="ECO:0000313" key="10">
    <source>
        <dbReference type="EMBL" id="SHJ34917.1"/>
    </source>
</evidence>
<proteinExistence type="predicted"/>
<gene>
    <name evidence="10" type="ORF">SAMN04488513_10419</name>
</gene>
<dbReference type="Pfam" id="PF02518">
    <property type="entry name" value="HATPase_c"/>
    <property type="match status" value="1"/>
</dbReference>
<evidence type="ECO:0000259" key="7">
    <source>
        <dbReference type="PROSITE" id="PS50109"/>
    </source>
</evidence>
<dbReference type="CDD" id="cd00082">
    <property type="entry name" value="HisKA"/>
    <property type="match status" value="1"/>
</dbReference>
<dbReference type="InterPro" id="IPR000014">
    <property type="entry name" value="PAS"/>
</dbReference>
<dbReference type="InterPro" id="IPR013655">
    <property type="entry name" value="PAS_fold_3"/>
</dbReference>
<protein>
    <recommendedName>
        <fullName evidence="2">histidine kinase</fullName>
        <ecNumber evidence="2">2.7.13.3</ecNumber>
    </recommendedName>
</protein>
<dbReference type="PRINTS" id="PR00344">
    <property type="entry name" value="BCTRLSENSOR"/>
</dbReference>
<organism evidence="10 11">
    <name type="scientific">Pseudozobellia thermophila</name>
    <dbReference type="NCBI Taxonomy" id="192903"/>
    <lineage>
        <taxon>Bacteria</taxon>
        <taxon>Pseudomonadati</taxon>
        <taxon>Bacteroidota</taxon>
        <taxon>Flavobacteriia</taxon>
        <taxon>Flavobacteriales</taxon>
        <taxon>Flavobacteriaceae</taxon>
        <taxon>Pseudozobellia</taxon>
    </lineage>
</organism>
<keyword evidence="4" id="KW-0808">Transferase</keyword>
<dbReference type="Pfam" id="PF08447">
    <property type="entry name" value="PAS_3"/>
    <property type="match status" value="1"/>
</dbReference>
<evidence type="ECO:0000256" key="2">
    <source>
        <dbReference type="ARBA" id="ARBA00012438"/>
    </source>
</evidence>
<dbReference type="SMART" id="SM00387">
    <property type="entry name" value="HATPase_c"/>
    <property type="match status" value="1"/>
</dbReference>
<accession>A0A1M6IKL3</accession>
<dbReference type="AlphaFoldDB" id="A0A1M6IKL3"/>
<dbReference type="EC" id="2.7.13.3" evidence="2"/>
<dbReference type="InterPro" id="IPR050736">
    <property type="entry name" value="Sensor_HK_Regulatory"/>
</dbReference>
<comment type="catalytic activity">
    <reaction evidence="1">
        <text>ATP + protein L-histidine = ADP + protein N-phospho-L-histidine.</text>
        <dbReference type="EC" id="2.7.13.3"/>
    </reaction>
</comment>
<dbReference type="Pfam" id="PF13426">
    <property type="entry name" value="PAS_9"/>
    <property type="match status" value="1"/>
</dbReference>
<dbReference type="PROSITE" id="PS50109">
    <property type="entry name" value="HIS_KIN"/>
    <property type="match status" value="1"/>
</dbReference>
<dbReference type="InterPro" id="IPR003661">
    <property type="entry name" value="HisK_dim/P_dom"/>
</dbReference>
<evidence type="ECO:0000256" key="6">
    <source>
        <dbReference type="ARBA" id="ARBA00023012"/>
    </source>
</evidence>
<keyword evidence="5" id="KW-0418">Kinase</keyword>
<dbReference type="OrthoDB" id="9808408at2"/>
<dbReference type="Proteomes" id="UP000184543">
    <property type="component" value="Unassembled WGS sequence"/>
</dbReference>
<keyword evidence="6" id="KW-0902">Two-component regulatory system</keyword>
<dbReference type="SMART" id="SM00086">
    <property type="entry name" value="PAC"/>
    <property type="match status" value="2"/>
</dbReference>
<dbReference type="Gene3D" id="1.10.287.130">
    <property type="match status" value="1"/>
</dbReference>
<dbReference type="InterPro" id="IPR036890">
    <property type="entry name" value="HATPase_C_sf"/>
</dbReference>
<dbReference type="CDD" id="cd00130">
    <property type="entry name" value="PAS"/>
    <property type="match status" value="2"/>
</dbReference>
<dbReference type="Pfam" id="PF00512">
    <property type="entry name" value="HisKA"/>
    <property type="match status" value="1"/>
</dbReference>
<dbReference type="PANTHER" id="PTHR43711">
    <property type="entry name" value="TWO-COMPONENT HISTIDINE KINASE"/>
    <property type="match status" value="1"/>
</dbReference>
<dbReference type="PROSITE" id="PS50113">
    <property type="entry name" value="PAC"/>
    <property type="match status" value="1"/>
</dbReference>
<evidence type="ECO:0000256" key="1">
    <source>
        <dbReference type="ARBA" id="ARBA00000085"/>
    </source>
</evidence>
<dbReference type="FunFam" id="3.30.565.10:FF:000006">
    <property type="entry name" value="Sensor histidine kinase WalK"/>
    <property type="match status" value="1"/>
</dbReference>
<feature type="domain" description="PAS" evidence="8">
    <location>
        <begin position="37"/>
        <end position="82"/>
    </location>
</feature>
<dbReference type="GO" id="GO:0000155">
    <property type="term" value="F:phosphorelay sensor kinase activity"/>
    <property type="evidence" value="ECO:0007669"/>
    <property type="project" value="InterPro"/>
</dbReference>
<dbReference type="Gene3D" id="2.10.70.100">
    <property type="match status" value="1"/>
</dbReference>
<dbReference type="Gene3D" id="3.30.565.10">
    <property type="entry name" value="Histidine kinase-like ATPase, C-terminal domain"/>
    <property type="match status" value="1"/>
</dbReference>
<dbReference type="SMART" id="SM00091">
    <property type="entry name" value="PAS"/>
    <property type="match status" value="3"/>
</dbReference>
<dbReference type="InterPro" id="IPR004358">
    <property type="entry name" value="Sig_transdc_His_kin-like_C"/>
</dbReference>
<dbReference type="InterPro" id="IPR035965">
    <property type="entry name" value="PAS-like_dom_sf"/>
</dbReference>
<evidence type="ECO:0000256" key="4">
    <source>
        <dbReference type="ARBA" id="ARBA00022679"/>
    </source>
</evidence>
<keyword evidence="11" id="KW-1185">Reference proteome</keyword>
<reference evidence="11" key="1">
    <citation type="submission" date="2016-11" db="EMBL/GenBank/DDBJ databases">
        <authorList>
            <person name="Varghese N."/>
            <person name="Submissions S."/>
        </authorList>
    </citation>
    <scope>NUCLEOTIDE SEQUENCE [LARGE SCALE GENOMIC DNA]</scope>
    <source>
        <strain evidence="11">DSM 19858</strain>
    </source>
</reference>
<sequence>MEDPVIKNGIVEDMDTIGEMVHVGSWFWDLRTNTGSWSDECYRICGLSPGDAQLNSETVLSYIHPEDREGAIDAVRFAIRNNRPCHHKVRLLRPDGSVWDIVGKLALAHDASGEPIALFGTVHDITRSKALHELVFMRNRALEVAGNGIIIADAQQPDMPIVYCNNAFTQMTGYKKNEILGKNCRFLQNDDRDQDAVVRMARAIQKGEACRVVLRNYRKDGSMFWNELSITPLYDEDEKLTHFIGVQSDVTEIQLTKSLLEDYTIKLEDKVAERTKEIESTVQRLVEVNLSLEDQIQETRLAERKAQESQAQFTAIAKNFPKGLIVVFNRQFELVYMEGEEMKRLDFQKCDFEGMPLEDIPVFSKDQIQRLKKDVAKTIEGRSLTFEMQFQGEWYAVNSTPLKSDGEAIVWALFVYNNITEQKKVREELAKALKVEQELNELKSRFISMASHEFRTPLSAILSSAILIGKQNEPGKEERRAKHVSRIRAHVKQLVVILNDFLSLSKLEEGKVQAKPQEFELVQFCKIVVDEMEATKKIGQTVQLKHTEVEIPVFLDQKLLGHILVNLLSNALKYSDEGEEIVLELQRIGQELRFNVVDKGIGIPGQEQQHLFERFFRAGNVTNIQGTGLGLHIVKQYTCLMGGKVSFTSQLGKGSTFTVELPLNLYEHEKNIADRG</sequence>
<dbReference type="SUPFAM" id="SSF55785">
    <property type="entry name" value="PYP-like sensor domain (PAS domain)"/>
    <property type="match status" value="3"/>
</dbReference>
<dbReference type="SUPFAM" id="SSF47384">
    <property type="entry name" value="Homodimeric domain of signal transducing histidine kinase"/>
    <property type="match status" value="1"/>
</dbReference>
<feature type="domain" description="PAC" evidence="9">
    <location>
        <begin position="208"/>
        <end position="262"/>
    </location>
</feature>
<dbReference type="STRING" id="192903.SAMN04488513_10419"/>